<comment type="caution">
    <text evidence="2">The sequence shown here is derived from an EMBL/GenBank/DDBJ whole genome shotgun (WGS) entry which is preliminary data.</text>
</comment>
<reference evidence="2" key="1">
    <citation type="submission" date="2023-08" db="EMBL/GenBank/DDBJ databases">
        <authorList>
            <consortium name="Clinical and Environmental Microbiology Branch: Whole genome sequencing antimicrobial resistance pathogens in the healthcare setting"/>
        </authorList>
    </citation>
    <scope>NUCLEOTIDE SEQUENCE</scope>
    <source>
        <strain evidence="2">2023CJ-00293</strain>
    </source>
</reference>
<gene>
    <name evidence="2" type="ORF">REH87_001990</name>
</gene>
<accession>A0AAI9G4H6</accession>
<feature type="region of interest" description="Disordered" evidence="1">
    <location>
        <begin position="1"/>
        <end position="26"/>
    </location>
</feature>
<proteinExistence type="predicted"/>
<dbReference type="EMBL" id="ABLTIR010000036">
    <property type="protein sequence ID" value="EKZ1926984.1"/>
    <property type="molecule type" value="Genomic_DNA"/>
</dbReference>
<evidence type="ECO:0000313" key="2">
    <source>
        <dbReference type="EMBL" id="EKZ1926984.1"/>
    </source>
</evidence>
<organism evidence="2 3">
    <name type="scientific">Stenotrophomonas maltophilia</name>
    <name type="common">Pseudomonas maltophilia</name>
    <name type="synonym">Xanthomonas maltophilia</name>
    <dbReference type="NCBI Taxonomy" id="40324"/>
    <lineage>
        <taxon>Bacteria</taxon>
        <taxon>Pseudomonadati</taxon>
        <taxon>Pseudomonadota</taxon>
        <taxon>Gammaproteobacteria</taxon>
        <taxon>Lysobacterales</taxon>
        <taxon>Lysobacteraceae</taxon>
        <taxon>Stenotrophomonas</taxon>
        <taxon>Stenotrophomonas maltophilia group</taxon>
    </lineage>
</organism>
<protein>
    <submittedName>
        <fullName evidence="2">Uncharacterized protein</fullName>
    </submittedName>
</protein>
<dbReference type="AlphaFoldDB" id="A0AAI9G4H6"/>
<dbReference type="GeneID" id="93835671"/>
<sequence>MTLPHKPEVNQSIDLIDGGAMDDAPSPRLWTESVMAIAGSDNLRGNRKDHGSEGPGS</sequence>
<evidence type="ECO:0000313" key="3">
    <source>
        <dbReference type="Proteomes" id="UP001225498"/>
    </source>
</evidence>
<evidence type="ECO:0000256" key="1">
    <source>
        <dbReference type="SAM" id="MobiDB-lite"/>
    </source>
</evidence>
<name>A0AAI9G4H6_STEMA</name>
<dbReference type="RefSeq" id="WP_005408254.1">
    <property type="nucleotide sequence ID" value="NZ_CP008838.1"/>
</dbReference>
<dbReference type="Proteomes" id="UP001225498">
    <property type="component" value="Unassembled WGS sequence"/>
</dbReference>